<accession>A0A9Q9AYC9</accession>
<feature type="domain" description="Glutamine amidotransferase" evidence="1">
    <location>
        <begin position="63"/>
        <end position="204"/>
    </location>
</feature>
<dbReference type="Gene3D" id="3.40.50.880">
    <property type="match status" value="1"/>
</dbReference>
<dbReference type="GO" id="GO:0005829">
    <property type="term" value="C:cytosol"/>
    <property type="evidence" value="ECO:0007669"/>
    <property type="project" value="TreeGrafter"/>
</dbReference>
<dbReference type="Proteomes" id="UP001056384">
    <property type="component" value="Chromosome 9"/>
</dbReference>
<reference evidence="2" key="1">
    <citation type="submission" date="2022-06" db="EMBL/GenBank/DDBJ databases">
        <title>Complete genome sequences of two strains of the flax pathogen Septoria linicola.</title>
        <authorList>
            <person name="Lapalu N."/>
            <person name="Simon A."/>
            <person name="Demenou B."/>
            <person name="Paumier D."/>
            <person name="Guillot M.-P."/>
            <person name="Gout L."/>
            <person name="Valade R."/>
        </authorList>
    </citation>
    <scope>NUCLEOTIDE SEQUENCE</scope>
    <source>
        <strain evidence="2">SE15195</strain>
    </source>
</reference>
<dbReference type="Pfam" id="PF00117">
    <property type="entry name" value="GATase"/>
    <property type="match status" value="1"/>
</dbReference>
<evidence type="ECO:0000259" key="1">
    <source>
        <dbReference type="Pfam" id="PF00117"/>
    </source>
</evidence>
<dbReference type="AlphaFoldDB" id="A0A9Q9AYC9"/>
<dbReference type="GO" id="GO:0005634">
    <property type="term" value="C:nucleus"/>
    <property type="evidence" value="ECO:0007669"/>
    <property type="project" value="TreeGrafter"/>
</dbReference>
<dbReference type="PROSITE" id="PS51273">
    <property type="entry name" value="GATASE_TYPE_1"/>
    <property type="match status" value="1"/>
</dbReference>
<evidence type="ECO:0000313" key="2">
    <source>
        <dbReference type="EMBL" id="USW57369.1"/>
    </source>
</evidence>
<dbReference type="InterPro" id="IPR017926">
    <property type="entry name" value="GATASE"/>
</dbReference>
<protein>
    <submittedName>
        <fullName evidence="2">Glutamine amidotransferase domain containing protein ChyE</fullName>
    </submittedName>
</protein>
<gene>
    <name evidence="2" type="ORF">Slin15195_G106880</name>
</gene>
<dbReference type="PANTHER" id="PTHR42695:SF5">
    <property type="entry name" value="GLUTAMINE AMIDOTRANSFERASE YLR126C-RELATED"/>
    <property type="match status" value="1"/>
</dbReference>
<keyword evidence="3" id="KW-1185">Reference proteome</keyword>
<proteinExistence type="predicted"/>
<name>A0A9Q9AYC9_9PEZI</name>
<dbReference type="InterPro" id="IPR029062">
    <property type="entry name" value="Class_I_gatase-like"/>
</dbReference>
<organism evidence="2 3">
    <name type="scientific">Septoria linicola</name>
    <dbReference type="NCBI Taxonomy" id="215465"/>
    <lineage>
        <taxon>Eukaryota</taxon>
        <taxon>Fungi</taxon>
        <taxon>Dikarya</taxon>
        <taxon>Ascomycota</taxon>
        <taxon>Pezizomycotina</taxon>
        <taxon>Dothideomycetes</taxon>
        <taxon>Dothideomycetidae</taxon>
        <taxon>Mycosphaerellales</taxon>
        <taxon>Mycosphaerellaceae</taxon>
        <taxon>Septoria</taxon>
    </lineage>
</organism>
<dbReference type="EMBL" id="CP099426">
    <property type="protein sequence ID" value="USW57369.1"/>
    <property type="molecule type" value="Genomic_DNA"/>
</dbReference>
<dbReference type="SUPFAM" id="SSF52317">
    <property type="entry name" value="Class I glutamine amidotransferase-like"/>
    <property type="match status" value="1"/>
</dbReference>
<evidence type="ECO:0000313" key="3">
    <source>
        <dbReference type="Proteomes" id="UP001056384"/>
    </source>
</evidence>
<dbReference type="InterPro" id="IPR044992">
    <property type="entry name" value="ChyE-like"/>
</dbReference>
<dbReference type="PANTHER" id="PTHR42695">
    <property type="entry name" value="GLUTAMINE AMIDOTRANSFERASE YLR126C-RELATED"/>
    <property type="match status" value="1"/>
</dbReference>
<sequence>MTRPPLRIAILECDEPIGHTKEKYGSYGNLFKELLENGAKQLAEEKTGEEPELDITKFDVVNHEVYPELERVDAVLLTGSRYNSFDDDPWILKLVQFTRKVLAQDRVRLIGVCFGHQIIGRALDVKVDRSDRGWEISVTNVQLTEQGKKLFQIEELAIHQMHRDIVYEYPKGIEPLGHSPRCDVQGMYAKNRLVTVQGHPEFTGDIVAELLDSRHQMGIFDDAMYKDGMERVRKHHDGVTIGAAFLRFLLDD</sequence>
<dbReference type="CDD" id="cd01741">
    <property type="entry name" value="GATase1_1"/>
    <property type="match status" value="1"/>
</dbReference>
<keyword evidence="2" id="KW-0315">Glutamine amidotransferase</keyword>